<dbReference type="EMBL" id="JARK01001362">
    <property type="protein sequence ID" value="EYC18866.1"/>
    <property type="molecule type" value="Genomic_DNA"/>
</dbReference>
<proteinExistence type="predicted"/>
<dbReference type="Proteomes" id="UP000024635">
    <property type="component" value="Unassembled WGS sequence"/>
</dbReference>
<reference evidence="3" key="1">
    <citation type="journal article" date="2015" name="Nat. Genet.">
        <title>The genome and transcriptome of the zoonotic hookworm Ancylostoma ceylanicum identify infection-specific gene families.</title>
        <authorList>
            <person name="Schwarz E.M."/>
            <person name="Hu Y."/>
            <person name="Antoshechkin I."/>
            <person name="Miller M.M."/>
            <person name="Sternberg P.W."/>
            <person name="Aroian R.V."/>
        </authorList>
    </citation>
    <scope>NUCLEOTIDE SEQUENCE</scope>
    <source>
        <strain evidence="3">HY135</strain>
    </source>
</reference>
<comment type="caution">
    <text evidence="2">The sequence shown here is derived from an EMBL/GenBank/DDBJ whole genome shotgun (WGS) entry which is preliminary data.</text>
</comment>
<sequence length="110" mass="12572">MHPKIIMLSEDKYMLLMPSIRGKYYRIKFRQTAKLTKLTTTSSSVKTFTNSSSSAAVTIIEFKEKGISSWKTKIPETHKYICTDESNSYGPPIKDDKSQNIREERTQGSS</sequence>
<keyword evidence="3" id="KW-1185">Reference proteome</keyword>
<name>A0A016UV57_9BILA</name>
<evidence type="ECO:0000313" key="2">
    <source>
        <dbReference type="EMBL" id="EYC18866.1"/>
    </source>
</evidence>
<organism evidence="2 3">
    <name type="scientific">Ancylostoma ceylanicum</name>
    <dbReference type="NCBI Taxonomy" id="53326"/>
    <lineage>
        <taxon>Eukaryota</taxon>
        <taxon>Metazoa</taxon>
        <taxon>Ecdysozoa</taxon>
        <taxon>Nematoda</taxon>
        <taxon>Chromadorea</taxon>
        <taxon>Rhabditida</taxon>
        <taxon>Rhabditina</taxon>
        <taxon>Rhabditomorpha</taxon>
        <taxon>Strongyloidea</taxon>
        <taxon>Ancylostomatidae</taxon>
        <taxon>Ancylostomatinae</taxon>
        <taxon>Ancylostoma</taxon>
    </lineage>
</organism>
<accession>A0A016UV57</accession>
<protein>
    <submittedName>
        <fullName evidence="2">Uncharacterized protein</fullName>
    </submittedName>
</protein>
<feature type="compositionally biased region" description="Basic and acidic residues" evidence="1">
    <location>
        <begin position="93"/>
        <end position="110"/>
    </location>
</feature>
<evidence type="ECO:0000256" key="1">
    <source>
        <dbReference type="SAM" id="MobiDB-lite"/>
    </source>
</evidence>
<dbReference type="AlphaFoldDB" id="A0A016UV57"/>
<feature type="region of interest" description="Disordered" evidence="1">
    <location>
        <begin position="83"/>
        <end position="110"/>
    </location>
</feature>
<evidence type="ECO:0000313" key="3">
    <source>
        <dbReference type="Proteomes" id="UP000024635"/>
    </source>
</evidence>
<gene>
    <name evidence="2" type="primary">Acey_s0026.g1414</name>
    <name evidence="2" type="ORF">Y032_0026g1414</name>
</gene>